<dbReference type="GeneID" id="87957696"/>
<evidence type="ECO:0000256" key="1">
    <source>
        <dbReference type="SAM" id="MobiDB-lite"/>
    </source>
</evidence>
<accession>A0ABZ1D3H8</accession>
<gene>
    <name evidence="3" type="ORF">IL334_005565</name>
</gene>
<feature type="domain" description="Phospholipase/carboxylesterase/thioesterase" evidence="2">
    <location>
        <begin position="46"/>
        <end position="176"/>
    </location>
</feature>
<protein>
    <recommendedName>
        <fullName evidence="2">Phospholipase/carboxylesterase/thioesterase domain-containing protein</fullName>
    </recommendedName>
</protein>
<organism evidence="3 4">
    <name type="scientific">Kwoniella shivajii</name>
    <dbReference type="NCBI Taxonomy" id="564305"/>
    <lineage>
        <taxon>Eukaryota</taxon>
        <taxon>Fungi</taxon>
        <taxon>Dikarya</taxon>
        <taxon>Basidiomycota</taxon>
        <taxon>Agaricomycotina</taxon>
        <taxon>Tremellomycetes</taxon>
        <taxon>Tremellales</taxon>
        <taxon>Cryptococcaceae</taxon>
        <taxon>Kwoniella</taxon>
    </lineage>
</organism>
<sequence length="302" mass="32194">MTSLNLRPVASSSSASSSSASSSKPIPSPASLKPWDFAYSSSSDGCDTNLLIMFHGLGDSKTPFFNLAKQLNLPSTAILSLSAIDPIPLMDHPSFSWYPTFTSTYDPIPIANQNPTVHLSKLRDLVSTLITPSGHTGSSAVSGGGGGGLGWKLDEIHLFGWGQGGTIALELGLSIGKNPLTISTSAVESEGKGGKRFGSITSICANLLTHPTSSLNIPTPVCYFTRTSPKSSIHEKSVNVLKRAFREVQIVTPKGSGGGGEDMPRSKDDWYGIMKFWSQVLGRKSDEDKTWKGQGEVYEVIR</sequence>
<dbReference type="Gene3D" id="3.40.50.1820">
    <property type="entry name" value="alpha/beta hydrolase"/>
    <property type="match status" value="1"/>
</dbReference>
<dbReference type="InterPro" id="IPR003140">
    <property type="entry name" value="PLipase/COase/thioEstase"/>
</dbReference>
<evidence type="ECO:0000313" key="4">
    <source>
        <dbReference type="Proteomes" id="UP001329825"/>
    </source>
</evidence>
<name>A0ABZ1D3H8_9TREE</name>
<dbReference type="SUPFAM" id="SSF53474">
    <property type="entry name" value="alpha/beta-Hydrolases"/>
    <property type="match status" value="1"/>
</dbReference>
<dbReference type="InterPro" id="IPR029058">
    <property type="entry name" value="AB_hydrolase_fold"/>
</dbReference>
<feature type="region of interest" description="Disordered" evidence="1">
    <location>
        <begin position="1"/>
        <end position="28"/>
    </location>
</feature>
<keyword evidence="4" id="KW-1185">Reference proteome</keyword>
<evidence type="ECO:0000259" key="2">
    <source>
        <dbReference type="Pfam" id="PF02230"/>
    </source>
</evidence>
<feature type="compositionally biased region" description="Low complexity" evidence="1">
    <location>
        <begin position="8"/>
        <end position="28"/>
    </location>
</feature>
<dbReference type="RefSeq" id="XP_062793327.1">
    <property type="nucleotide sequence ID" value="XM_062937276.1"/>
</dbReference>
<reference evidence="3 4" key="1">
    <citation type="submission" date="2024-01" db="EMBL/GenBank/DDBJ databases">
        <title>Comparative genomics of Cryptococcus and Kwoniella reveals pathogenesis evolution and contrasting modes of karyotype evolution via chromosome fusion or intercentromeric recombination.</title>
        <authorList>
            <person name="Coelho M.A."/>
            <person name="David-Palma M."/>
            <person name="Shea T."/>
            <person name="Bowers K."/>
            <person name="McGinley-Smith S."/>
            <person name="Mohammad A.W."/>
            <person name="Gnirke A."/>
            <person name="Yurkov A.M."/>
            <person name="Nowrousian M."/>
            <person name="Sun S."/>
            <person name="Cuomo C.A."/>
            <person name="Heitman J."/>
        </authorList>
    </citation>
    <scope>NUCLEOTIDE SEQUENCE [LARGE SCALE GENOMIC DNA]</scope>
    <source>
        <strain evidence="3">CBS 11374</strain>
    </source>
</reference>
<proteinExistence type="predicted"/>
<dbReference type="Pfam" id="PF02230">
    <property type="entry name" value="Abhydrolase_2"/>
    <property type="match status" value="1"/>
</dbReference>
<evidence type="ECO:0000313" key="3">
    <source>
        <dbReference type="EMBL" id="WRT68587.1"/>
    </source>
</evidence>
<dbReference type="Proteomes" id="UP001329825">
    <property type="component" value="Chromosome 7"/>
</dbReference>
<dbReference type="EMBL" id="CP141887">
    <property type="protein sequence ID" value="WRT68587.1"/>
    <property type="molecule type" value="Genomic_DNA"/>
</dbReference>